<name>A0ACC1U9L1_9AGAR</name>
<evidence type="ECO:0000313" key="2">
    <source>
        <dbReference type="Proteomes" id="UP001163835"/>
    </source>
</evidence>
<proteinExistence type="predicted"/>
<gene>
    <name evidence="1" type="ORF">F5876DRAFT_73625</name>
</gene>
<comment type="caution">
    <text evidence="1">The sequence shown here is derived from an EMBL/GenBank/DDBJ whole genome shotgun (WGS) entry which is preliminary data.</text>
</comment>
<dbReference type="EMBL" id="MU794986">
    <property type="protein sequence ID" value="KAJ3813683.1"/>
    <property type="molecule type" value="Genomic_DNA"/>
</dbReference>
<accession>A0ACC1U9L1</accession>
<sequence>MDKIQESFTFTVGKLDAGMAILLGERAHLIEFPSILLPPGATAGSIVNIAVHQNHAEEKRRDGEFWALQKEISDAYGVEIPEAPKLQLRNVTQTSVTLEWPSINLATAKLRSLDIYRNGQRLAAIPSPMTNTSTKLSGLDMQTEYSFQLILRTTSGTFPSNVIRVRTHSIEDTSGISVCFGNCQDDLLLENAKMALREMNAKWSDKIQIDTTHFVCTTPAATPNGAQASGNSTGAPGVEYQRALQLSIPVVTPHWILACHSEKRMVAIGVYYLGAEPSASTHSFRPQSMSQASHSTSSLAARTNRASLPAPARKSPTSPNMPATPETHSAFVNQPNTLGSPIPEEEASSNSNAESTSPPSRESSASSSQDDSGTSTPTATKRKSRSGTMNRDFRFPPSNATPEAAEVVLARKSPPPALPVHQQGLTDDEGEQTAKMITPSAIEVPPPPPVEKERSNGSLGSHQSNDEGDDEVGDTVEVDLS</sequence>
<protein>
    <submittedName>
        <fullName evidence="1">Uncharacterized protein</fullName>
    </submittedName>
</protein>
<evidence type="ECO:0000313" key="1">
    <source>
        <dbReference type="EMBL" id="KAJ3813683.1"/>
    </source>
</evidence>
<dbReference type="Proteomes" id="UP001163835">
    <property type="component" value="Unassembled WGS sequence"/>
</dbReference>
<reference evidence="1" key="1">
    <citation type="submission" date="2022-09" db="EMBL/GenBank/DDBJ databases">
        <title>A Global Phylogenomic Analysis of the Shiitake Genus Lentinula.</title>
        <authorList>
            <consortium name="DOE Joint Genome Institute"/>
            <person name="Sierra-Patev S."/>
            <person name="Min B."/>
            <person name="Naranjo-Ortiz M."/>
            <person name="Looney B."/>
            <person name="Konkel Z."/>
            <person name="Slot J.C."/>
            <person name="Sakamoto Y."/>
            <person name="Steenwyk J.L."/>
            <person name="Rokas A."/>
            <person name="Carro J."/>
            <person name="Camarero S."/>
            <person name="Ferreira P."/>
            <person name="Molpeceres G."/>
            <person name="Ruiz-Duenas F.J."/>
            <person name="Serrano A."/>
            <person name="Henrissat B."/>
            <person name="Drula E."/>
            <person name="Hughes K.W."/>
            <person name="Mata J.L."/>
            <person name="Ishikawa N.K."/>
            <person name="Vargas-Isla R."/>
            <person name="Ushijima S."/>
            <person name="Smith C.A."/>
            <person name="Ahrendt S."/>
            <person name="Andreopoulos W."/>
            <person name="He G."/>
            <person name="Labutti K."/>
            <person name="Lipzen A."/>
            <person name="Ng V."/>
            <person name="Riley R."/>
            <person name="Sandor L."/>
            <person name="Barry K."/>
            <person name="Martinez A.T."/>
            <person name="Xiao Y."/>
            <person name="Gibbons J.G."/>
            <person name="Terashima K."/>
            <person name="Grigoriev I.V."/>
            <person name="Hibbett D.S."/>
        </authorList>
    </citation>
    <scope>NUCLEOTIDE SEQUENCE</scope>
    <source>
        <strain evidence="1">TMI1499</strain>
    </source>
</reference>
<organism evidence="1 2">
    <name type="scientific">Lentinula aff. lateritia</name>
    <dbReference type="NCBI Taxonomy" id="2804960"/>
    <lineage>
        <taxon>Eukaryota</taxon>
        <taxon>Fungi</taxon>
        <taxon>Dikarya</taxon>
        <taxon>Basidiomycota</taxon>
        <taxon>Agaricomycotina</taxon>
        <taxon>Agaricomycetes</taxon>
        <taxon>Agaricomycetidae</taxon>
        <taxon>Agaricales</taxon>
        <taxon>Marasmiineae</taxon>
        <taxon>Omphalotaceae</taxon>
        <taxon>Lentinula</taxon>
    </lineage>
</organism>
<keyword evidence="2" id="KW-1185">Reference proteome</keyword>